<dbReference type="GO" id="GO:0009820">
    <property type="term" value="P:alkaloid metabolic process"/>
    <property type="evidence" value="ECO:0007669"/>
    <property type="project" value="InterPro"/>
</dbReference>
<name>A0AAW0CDE1_9AGAR</name>
<dbReference type="CDD" id="cd13929">
    <property type="entry name" value="PT-DMATS_CymD"/>
    <property type="match status" value="1"/>
</dbReference>
<dbReference type="EMBL" id="JAYKXP010000045">
    <property type="protein sequence ID" value="KAK7037681.1"/>
    <property type="molecule type" value="Genomic_DNA"/>
</dbReference>
<keyword evidence="3" id="KW-0812">Transmembrane</keyword>
<evidence type="ECO:0000256" key="1">
    <source>
        <dbReference type="ARBA" id="ARBA00010209"/>
    </source>
</evidence>
<dbReference type="PANTHER" id="PTHR40627">
    <property type="entry name" value="INDOLE PRENYLTRANSFERASE TDIB-RELATED"/>
    <property type="match status" value="1"/>
</dbReference>
<dbReference type="AlphaFoldDB" id="A0AAW0CDE1"/>
<proteinExistence type="inferred from homology"/>
<comment type="caution">
    <text evidence="4">The sequence shown here is derived from an EMBL/GenBank/DDBJ whole genome shotgun (WGS) entry which is preliminary data.</text>
</comment>
<protein>
    <submittedName>
        <fullName evidence="4">Uncharacterized protein</fullName>
    </submittedName>
</protein>
<reference evidence="4 5" key="1">
    <citation type="submission" date="2024-01" db="EMBL/GenBank/DDBJ databases">
        <title>A draft genome for a cacao thread blight-causing isolate of Paramarasmius palmivorus.</title>
        <authorList>
            <person name="Baruah I.K."/>
            <person name="Bukari Y."/>
            <person name="Amoako-Attah I."/>
            <person name="Meinhardt L.W."/>
            <person name="Bailey B.A."/>
            <person name="Cohen S.P."/>
        </authorList>
    </citation>
    <scope>NUCLEOTIDE SEQUENCE [LARGE SCALE GENOMIC DNA]</scope>
    <source>
        <strain evidence="4 5">GH-12</strain>
    </source>
</reference>
<sequence>MTEVLVFSCMLASIVLFLTFISLPSPLFDLMTIVKARHVRRLFWWYRAIIPFYATLFRIASYPEHIKRRYISFIVRVLAPHFGPTPPEHWSTFANTSYIPSVRTPFEPIMVLGDSDGRGNQPMSVRFSMELIDSANGLPMNPEECLATCRAIARRCDFIEGFDSSWLDVCYDTLVYHEWRNLKADHVPVNFFFGGEFTSTGITTKFYFFPMIRARETGVDGMELVSQCMAHLGVGRQWETVTGFVNAHPEYNIYPEIVGIEGVVPTRNRVKVYLRLHQSHTSLADTVFYATLGGVLKDDGVSDTVKALRMLWKLMFPGVREDEVIQLKRPGTKGILVYFEIGLDRKGVIPKVYIPIYRYCQSDVQIARVITEYYRLTRHGGEVEKNYDGHLRELL</sequence>
<dbReference type="PANTHER" id="PTHR40627:SF4">
    <property type="entry name" value="PRENYLTRANSFERASE ASQH1-RELATED"/>
    <property type="match status" value="1"/>
</dbReference>
<keyword evidence="3" id="KW-0472">Membrane</keyword>
<feature type="transmembrane region" description="Helical" evidence="3">
    <location>
        <begin position="43"/>
        <end position="60"/>
    </location>
</feature>
<keyword evidence="5" id="KW-1185">Reference proteome</keyword>
<comment type="similarity">
    <text evidence="1">Belongs to the tryptophan dimethylallyltransferase family.</text>
</comment>
<dbReference type="SFLD" id="SFLDS00036">
    <property type="entry name" value="Aromatic_Prenyltransferase"/>
    <property type="match status" value="1"/>
</dbReference>
<dbReference type="Pfam" id="PF11991">
    <property type="entry name" value="Trp_DMAT"/>
    <property type="match status" value="1"/>
</dbReference>
<organism evidence="4 5">
    <name type="scientific">Paramarasmius palmivorus</name>
    <dbReference type="NCBI Taxonomy" id="297713"/>
    <lineage>
        <taxon>Eukaryota</taxon>
        <taxon>Fungi</taxon>
        <taxon>Dikarya</taxon>
        <taxon>Basidiomycota</taxon>
        <taxon>Agaricomycotina</taxon>
        <taxon>Agaricomycetes</taxon>
        <taxon>Agaricomycetidae</taxon>
        <taxon>Agaricales</taxon>
        <taxon>Marasmiineae</taxon>
        <taxon>Marasmiaceae</taxon>
        <taxon>Paramarasmius</taxon>
    </lineage>
</organism>
<evidence type="ECO:0000256" key="3">
    <source>
        <dbReference type="SAM" id="Phobius"/>
    </source>
</evidence>
<evidence type="ECO:0000313" key="5">
    <source>
        <dbReference type="Proteomes" id="UP001383192"/>
    </source>
</evidence>
<dbReference type="Proteomes" id="UP001383192">
    <property type="component" value="Unassembled WGS sequence"/>
</dbReference>
<keyword evidence="3" id="KW-1133">Transmembrane helix</keyword>
<keyword evidence="2" id="KW-0808">Transferase</keyword>
<dbReference type="GO" id="GO:0016765">
    <property type="term" value="F:transferase activity, transferring alkyl or aryl (other than methyl) groups"/>
    <property type="evidence" value="ECO:0007669"/>
    <property type="project" value="InterPro"/>
</dbReference>
<dbReference type="InterPro" id="IPR033964">
    <property type="entry name" value="ABBA"/>
</dbReference>
<dbReference type="NCBIfam" id="TIGR03429">
    <property type="entry name" value="arom_pren_DMATS"/>
    <property type="match status" value="1"/>
</dbReference>
<dbReference type="InterPro" id="IPR017795">
    <property type="entry name" value="ABBA_NscD-like"/>
</dbReference>
<gene>
    <name evidence="4" type="ORF">VNI00_010907</name>
</gene>
<accession>A0AAW0CDE1</accession>
<evidence type="ECO:0000313" key="4">
    <source>
        <dbReference type="EMBL" id="KAK7037681.1"/>
    </source>
</evidence>
<evidence type="ECO:0000256" key="2">
    <source>
        <dbReference type="ARBA" id="ARBA00022679"/>
    </source>
</evidence>
<feature type="transmembrane region" description="Helical" evidence="3">
    <location>
        <begin position="5"/>
        <end position="23"/>
    </location>
</feature>